<name>A0ABW8RGC1_9BACI</name>
<gene>
    <name evidence="1" type="ORF">ACJEBI_13600</name>
</gene>
<protein>
    <submittedName>
        <fullName evidence="1">Uncharacterized protein</fullName>
    </submittedName>
</protein>
<organism evidence="1 2">
    <name type="scientific">Bacillus salipaludis</name>
    <dbReference type="NCBI Taxonomy" id="2547811"/>
    <lineage>
        <taxon>Bacteria</taxon>
        <taxon>Bacillati</taxon>
        <taxon>Bacillota</taxon>
        <taxon>Bacilli</taxon>
        <taxon>Bacillales</taxon>
        <taxon>Bacillaceae</taxon>
        <taxon>Bacillus</taxon>
    </lineage>
</organism>
<evidence type="ECO:0000313" key="1">
    <source>
        <dbReference type="EMBL" id="MFK9092518.1"/>
    </source>
</evidence>
<dbReference type="RefSeq" id="WP_406581096.1">
    <property type="nucleotide sequence ID" value="NZ_JBJHQH010000009.1"/>
</dbReference>
<keyword evidence="2" id="KW-1185">Reference proteome</keyword>
<sequence>MNELYKLLDLLIKREISIGYNGFTIFANSQLENEQSRYRVDIEEQSLVGSNNGDWKETWFVIGQDDIVGDPIFIESYRKGTVDELYQKSEIYIRK</sequence>
<reference evidence="1 2" key="1">
    <citation type="submission" date="2024-11" db="EMBL/GenBank/DDBJ databases">
        <authorList>
            <person name="Lucas J.A."/>
        </authorList>
    </citation>
    <scope>NUCLEOTIDE SEQUENCE [LARGE SCALE GENOMIC DNA]</scope>
    <source>
        <strain evidence="1 2">Z 5.4</strain>
    </source>
</reference>
<comment type="caution">
    <text evidence="1">The sequence shown here is derived from an EMBL/GenBank/DDBJ whole genome shotgun (WGS) entry which is preliminary data.</text>
</comment>
<accession>A0ABW8RGC1</accession>
<dbReference type="EMBL" id="JBJHQH010000009">
    <property type="protein sequence ID" value="MFK9092518.1"/>
    <property type="molecule type" value="Genomic_DNA"/>
</dbReference>
<evidence type="ECO:0000313" key="2">
    <source>
        <dbReference type="Proteomes" id="UP001623041"/>
    </source>
</evidence>
<proteinExistence type="predicted"/>
<dbReference type="Proteomes" id="UP001623041">
    <property type="component" value="Unassembled WGS sequence"/>
</dbReference>